<reference evidence="3 4" key="1">
    <citation type="submission" date="2020-07" db="EMBL/GenBank/DDBJ databases">
        <title>Genomic Encyclopedia of Archaeal and Bacterial Type Strains, Phase II (KMG-II): from individual species to whole genera.</title>
        <authorList>
            <person name="Goeker M."/>
        </authorList>
    </citation>
    <scope>NUCLEOTIDE SEQUENCE [LARGE SCALE GENOMIC DNA]</scope>
    <source>
        <strain evidence="3 4">DSM 21226</strain>
    </source>
</reference>
<dbReference type="Pfam" id="PF01609">
    <property type="entry name" value="DDE_Tnp_1"/>
    <property type="match status" value="1"/>
</dbReference>
<keyword evidence="1" id="KW-0472">Membrane</keyword>
<keyword evidence="1" id="KW-0812">Transmembrane</keyword>
<dbReference type="Proteomes" id="UP000518288">
    <property type="component" value="Unassembled WGS sequence"/>
</dbReference>
<evidence type="ECO:0000313" key="4">
    <source>
        <dbReference type="Proteomes" id="UP000518288"/>
    </source>
</evidence>
<sequence length="104" mass="11365">MRRIRIRLPKPTRDGDDTICLVTTLSAEQADALTLAALYHQRWTIERAFLHLTTQLRCEVRTLCYPGAALFALACAMVAFNVLAVVKAAVRAAHGQEAEAALSG</sequence>
<organism evidence="3 4">
    <name type="scientific">Sphaerotilus montanus</name>
    <dbReference type="NCBI Taxonomy" id="522889"/>
    <lineage>
        <taxon>Bacteria</taxon>
        <taxon>Pseudomonadati</taxon>
        <taxon>Pseudomonadota</taxon>
        <taxon>Betaproteobacteria</taxon>
        <taxon>Burkholderiales</taxon>
        <taxon>Sphaerotilaceae</taxon>
        <taxon>Sphaerotilus</taxon>
    </lineage>
</organism>
<evidence type="ECO:0000259" key="2">
    <source>
        <dbReference type="Pfam" id="PF01609"/>
    </source>
</evidence>
<keyword evidence="1" id="KW-1133">Transmembrane helix</keyword>
<evidence type="ECO:0000313" key="3">
    <source>
        <dbReference type="EMBL" id="NYG35469.1"/>
    </source>
</evidence>
<keyword evidence="4" id="KW-1185">Reference proteome</keyword>
<dbReference type="EMBL" id="JACCFH010000002">
    <property type="protein sequence ID" value="NYG35469.1"/>
    <property type="molecule type" value="Genomic_DNA"/>
</dbReference>
<gene>
    <name evidence="3" type="ORF">BDD16_004531</name>
</gene>
<feature type="transmembrane region" description="Helical" evidence="1">
    <location>
        <begin position="63"/>
        <end position="86"/>
    </location>
</feature>
<protein>
    <submittedName>
        <fullName evidence="3">IS4 transposase</fullName>
    </submittedName>
</protein>
<dbReference type="AlphaFoldDB" id="A0A7Y9R4J4"/>
<accession>A0A7Y9R4J4</accession>
<dbReference type="GO" id="GO:0003677">
    <property type="term" value="F:DNA binding"/>
    <property type="evidence" value="ECO:0007669"/>
    <property type="project" value="InterPro"/>
</dbReference>
<dbReference type="SUPFAM" id="SSF53098">
    <property type="entry name" value="Ribonuclease H-like"/>
    <property type="match status" value="1"/>
</dbReference>
<dbReference type="Gene3D" id="3.90.350.10">
    <property type="entry name" value="Transposase Inhibitor Protein From Tn5, Chain A, domain 1"/>
    <property type="match status" value="1"/>
</dbReference>
<proteinExistence type="predicted"/>
<dbReference type="InterPro" id="IPR002559">
    <property type="entry name" value="Transposase_11"/>
</dbReference>
<dbReference type="GO" id="GO:0006313">
    <property type="term" value="P:DNA transposition"/>
    <property type="evidence" value="ECO:0007669"/>
    <property type="project" value="InterPro"/>
</dbReference>
<dbReference type="RefSeq" id="WP_179636362.1">
    <property type="nucleotide sequence ID" value="NZ_JACCFH010000002.1"/>
</dbReference>
<comment type="caution">
    <text evidence="3">The sequence shown here is derived from an EMBL/GenBank/DDBJ whole genome shotgun (WGS) entry which is preliminary data.</text>
</comment>
<evidence type="ECO:0000256" key="1">
    <source>
        <dbReference type="SAM" id="Phobius"/>
    </source>
</evidence>
<dbReference type="InterPro" id="IPR012337">
    <property type="entry name" value="RNaseH-like_sf"/>
</dbReference>
<feature type="domain" description="Transposase IS4-like" evidence="2">
    <location>
        <begin position="10"/>
        <end position="78"/>
    </location>
</feature>
<dbReference type="GO" id="GO:0004803">
    <property type="term" value="F:transposase activity"/>
    <property type="evidence" value="ECO:0007669"/>
    <property type="project" value="InterPro"/>
</dbReference>
<name>A0A7Y9R4J4_9BURK</name>